<comment type="caution">
    <text evidence="1">The sequence shown here is derived from an EMBL/GenBank/DDBJ whole genome shotgun (WGS) entry which is preliminary data.</text>
</comment>
<evidence type="ECO:0000313" key="2">
    <source>
        <dbReference type="Proteomes" id="UP000031982"/>
    </source>
</evidence>
<dbReference type="InterPro" id="IPR015946">
    <property type="entry name" value="KH_dom-like_a/b"/>
</dbReference>
<dbReference type="PANTHER" id="PTHR35368:SF1">
    <property type="entry name" value="HYDROPEROXIDE REDUCTASE"/>
    <property type="match status" value="1"/>
</dbReference>
<name>A0ABR5B0G4_BACBA</name>
<dbReference type="RefSeq" id="WP_041096765.1">
    <property type="nucleotide sequence ID" value="NZ_JARTHD010000044.1"/>
</dbReference>
<sequence>MNQISLAAAQQTASAIKENPALKIRSWQAQIQWQTGVQNKVTIRDFDPILTDEPETLGGTDQAPNPVEYLIGAAGSCFAITFEVMASEKGIPLKSVDVEIKADLNAAVFLGMEEGDGGILNPVITLRADAEAPKEELKEIAQAALAKSPVLSSLKKDIQLIIQ</sequence>
<protein>
    <submittedName>
        <fullName evidence="1">OsmC family protein</fullName>
    </submittedName>
</protein>
<accession>A0ABR5B0G4</accession>
<dbReference type="Proteomes" id="UP000031982">
    <property type="component" value="Unassembled WGS sequence"/>
</dbReference>
<reference evidence="1 2" key="1">
    <citation type="submission" date="2015-01" db="EMBL/GenBank/DDBJ databases">
        <title>Genome Assembly of Bacillus badius MTCC 1458.</title>
        <authorList>
            <person name="Verma A."/>
            <person name="Khatri I."/>
            <person name="Mual P."/>
            <person name="Subramanian S."/>
            <person name="Krishnamurthi S."/>
        </authorList>
    </citation>
    <scope>NUCLEOTIDE SEQUENCE [LARGE SCALE GENOMIC DNA]</scope>
    <source>
        <strain evidence="1 2">MTCC 1458</strain>
    </source>
</reference>
<organism evidence="1 2">
    <name type="scientific">Bacillus badius</name>
    <dbReference type="NCBI Taxonomy" id="1455"/>
    <lineage>
        <taxon>Bacteria</taxon>
        <taxon>Bacillati</taxon>
        <taxon>Bacillota</taxon>
        <taxon>Bacilli</taxon>
        <taxon>Bacillales</taxon>
        <taxon>Bacillaceae</taxon>
        <taxon>Pseudobacillus</taxon>
    </lineage>
</organism>
<dbReference type="EMBL" id="JXLP01000002">
    <property type="protein sequence ID" value="KIL80013.1"/>
    <property type="molecule type" value="Genomic_DNA"/>
</dbReference>
<dbReference type="Pfam" id="PF02566">
    <property type="entry name" value="OsmC"/>
    <property type="match status" value="1"/>
</dbReference>
<dbReference type="InterPro" id="IPR036102">
    <property type="entry name" value="OsmC/Ohrsf"/>
</dbReference>
<dbReference type="PANTHER" id="PTHR35368">
    <property type="entry name" value="HYDROPEROXIDE REDUCTASE"/>
    <property type="match status" value="1"/>
</dbReference>
<dbReference type="InterPro" id="IPR003718">
    <property type="entry name" value="OsmC/Ohr_fam"/>
</dbReference>
<dbReference type="InterPro" id="IPR052924">
    <property type="entry name" value="OsmC/Ohr_hydroprdx_reductase"/>
</dbReference>
<dbReference type="SUPFAM" id="SSF82784">
    <property type="entry name" value="OsmC-like"/>
    <property type="match status" value="1"/>
</dbReference>
<evidence type="ECO:0000313" key="1">
    <source>
        <dbReference type="EMBL" id="KIL80013.1"/>
    </source>
</evidence>
<gene>
    <name evidence="1" type="ORF">SD77_2467</name>
</gene>
<proteinExistence type="predicted"/>
<keyword evidence="2" id="KW-1185">Reference proteome</keyword>
<dbReference type="Gene3D" id="3.30.300.20">
    <property type="match status" value="1"/>
</dbReference>